<gene>
    <name evidence="4 6" type="primary">cobQ</name>
    <name evidence="6" type="ordered locus">Curi_c05760</name>
</gene>
<comment type="similarity">
    <text evidence="4">Belongs to the CobB/CobQ family. CobQ subfamily.</text>
</comment>
<evidence type="ECO:0000256" key="4">
    <source>
        <dbReference type="HAMAP-Rule" id="MF_00028"/>
    </source>
</evidence>
<dbReference type="PATRIC" id="fig|1128398.3.peg.607"/>
<dbReference type="STRING" id="1128398.Curi_c05760"/>
<dbReference type="KEGG" id="cad:Curi_c05760"/>
<dbReference type="RefSeq" id="WP_014966787.1">
    <property type="nucleotide sequence ID" value="NC_018664.1"/>
</dbReference>
<sequence>MTKNIMFQGTSSSAGKSTLVTALCRILKNEGINVSPFKSQNMTRNAVDIGENIKIAGSQVVQAEAAKTKPLPEMNPILLVPNSDTGSKILVNGIDYGNTNAWEYHETKSKFREIVKQSYKSLEERYDIVVIEGAGSPAEINLRENDFVNMGLAEMVDAPVIIVGDIDRGGVFASIYGTIMLMSESEKDRIKGFIINKFRGDIEILKPGIKMIEEKVNKPCLGVVPYFELNIEEEDSIVDGKRGERIEDDELRDKEYDKLADIISNNIDIKMIKEIIGI</sequence>
<dbReference type="AlphaFoldDB" id="K0AY18"/>
<dbReference type="HAMAP" id="MF_00028">
    <property type="entry name" value="CobQ"/>
    <property type="match status" value="1"/>
</dbReference>
<comment type="caution">
    <text evidence="4">Lacks conserved residue(s) required for the propagation of feature annotation.</text>
</comment>
<dbReference type="GO" id="GO:0016874">
    <property type="term" value="F:ligase activity"/>
    <property type="evidence" value="ECO:0007669"/>
    <property type="project" value="UniProtKB-KW"/>
</dbReference>
<dbReference type="InterPro" id="IPR004459">
    <property type="entry name" value="CobQ_synth"/>
</dbReference>
<dbReference type="InterPro" id="IPR047045">
    <property type="entry name" value="CobQ_N"/>
</dbReference>
<evidence type="ECO:0000259" key="5">
    <source>
        <dbReference type="Pfam" id="PF01656"/>
    </source>
</evidence>
<dbReference type="PANTHER" id="PTHR21343:SF1">
    <property type="entry name" value="COBYRIC ACID SYNTHASE"/>
    <property type="match status" value="1"/>
</dbReference>
<dbReference type="NCBIfam" id="NF001989">
    <property type="entry name" value="PRK00784.1"/>
    <property type="match status" value="1"/>
</dbReference>
<keyword evidence="3 4" id="KW-0315">Glutamine amidotransferase</keyword>
<name>K0AY18_GOTA9</name>
<dbReference type="HOGENOM" id="CLU_019250_0_0_9"/>
<dbReference type="Proteomes" id="UP000006094">
    <property type="component" value="Chromosome"/>
</dbReference>
<dbReference type="GO" id="GO:0009236">
    <property type="term" value="P:cobalamin biosynthetic process"/>
    <property type="evidence" value="ECO:0007669"/>
    <property type="project" value="UniProtKB-UniRule"/>
</dbReference>
<evidence type="ECO:0000256" key="1">
    <source>
        <dbReference type="ARBA" id="ARBA00004953"/>
    </source>
</evidence>
<evidence type="ECO:0000313" key="6">
    <source>
        <dbReference type="EMBL" id="AFS77650.1"/>
    </source>
</evidence>
<comment type="function">
    <text evidence="4">Catalyzes amidations at positions B, D, E, and G on adenosylcobyrinic A,C-diamide. NH(2) groups are provided by glutamine, and one molecule of ATP is hydrogenolyzed for each amidation.</text>
</comment>
<keyword evidence="7" id="KW-1185">Reference proteome</keyword>
<comment type="pathway">
    <text evidence="1 4">Cofactor biosynthesis; adenosylcobalamin biosynthesis.</text>
</comment>
<dbReference type="InterPro" id="IPR002586">
    <property type="entry name" value="CobQ/CobB/MinD/ParA_Nub-bd_dom"/>
</dbReference>
<organism evidence="6 7">
    <name type="scientific">Gottschalkia acidurici (strain ATCC 7906 / DSM 604 / BCRC 14475 / CIP 104303 / KCTC 5404 / NCIMB 10678 / 9a)</name>
    <name type="common">Clostridium acidurici</name>
    <dbReference type="NCBI Taxonomy" id="1128398"/>
    <lineage>
        <taxon>Bacteria</taxon>
        <taxon>Bacillati</taxon>
        <taxon>Bacillota</taxon>
        <taxon>Tissierellia</taxon>
        <taxon>Tissierellales</taxon>
        <taxon>Gottschalkiaceae</taxon>
        <taxon>Gottschalkia</taxon>
    </lineage>
</organism>
<dbReference type="GO" id="GO:0015420">
    <property type="term" value="F:ABC-type vitamin B12 transporter activity"/>
    <property type="evidence" value="ECO:0007669"/>
    <property type="project" value="UniProtKB-UniRule"/>
</dbReference>
<keyword evidence="2 4" id="KW-0169">Cobalamin biosynthesis</keyword>
<evidence type="ECO:0000313" key="7">
    <source>
        <dbReference type="Proteomes" id="UP000006094"/>
    </source>
</evidence>
<feature type="domain" description="CobQ/CobB/MinD/ParA nucleotide binding" evidence="5">
    <location>
        <begin position="5"/>
        <end position="229"/>
    </location>
</feature>
<dbReference type="EMBL" id="CP003326">
    <property type="protein sequence ID" value="AFS77650.1"/>
    <property type="molecule type" value="Genomic_DNA"/>
</dbReference>
<keyword evidence="6" id="KW-0436">Ligase</keyword>
<dbReference type="eggNOG" id="COG1492">
    <property type="taxonomic scope" value="Bacteria"/>
</dbReference>
<dbReference type="UniPathway" id="UPA00148"/>
<reference evidence="6 7" key="1">
    <citation type="journal article" date="2012" name="PLoS ONE">
        <title>The purine-utilizing bacterium Clostridium acidurici 9a: a genome-guided metabolic reconsideration.</title>
        <authorList>
            <person name="Hartwich K."/>
            <person name="Poehlein A."/>
            <person name="Daniel R."/>
        </authorList>
    </citation>
    <scope>NUCLEOTIDE SEQUENCE [LARGE SCALE GENOMIC DNA]</scope>
    <source>
        <strain evidence="7">ATCC 7906 / DSM 604 / BCRC 14475 / CIP 104303 / KCTC 5404 / NCIMB 10678 / 9a</strain>
    </source>
</reference>
<dbReference type="Pfam" id="PF01656">
    <property type="entry name" value="CbiA"/>
    <property type="match status" value="1"/>
</dbReference>
<evidence type="ECO:0000256" key="3">
    <source>
        <dbReference type="ARBA" id="ARBA00022962"/>
    </source>
</evidence>
<dbReference type="Gene3D" id="3.40.50.300">
    <property type="entry name" value="P-loop containing nucleotide triphosphate hydrolases"/>
    <property type="match status" value="1"/>
</dbReference>
<protein>
    <recommendedName>
        <fullName evidence="4">Cobyric acid synthase</fullName>
    </recommendedName>
</protein>
<accession>K0AY18</accession>
<dbReference type="InterPro" id="IPR027417">
    <property type="entry name" value="P-loop_NTPase"/>
</dbReference>
<proteinExistence type="inferred from homology"/>
<dbReference type="PANTHER" id="PTHR21343">
    <property type="entry name" value="DETHIOBIOTIN SYNTHETASE"/>
    <property type="match status" value="1"/>
</dbReference>
<evidence type="ECO:0000256" key="2">
    <source>
        <dbReference type="ARBA" id="ARBA00022573"/>
    </source>
</evidence>
<dbReference type="SUPFAM" id="SSF52540">
    <property type="entry name" value="P-loop containing nucleoside triphosphate hydrolases"/>
    <property type="match status" value="1"/>
</dbReference>
<dbReference type="CDD" id="cd05389">
    <property type="entry name" value="CobQ_N"/>
    <property type="match status" value="1"/>
</dbReference>